<reference evidence="9 10" key="1">
    <citation type="submission" date="2018-10" db="EMBL/GenBank/DDBJ databases">
        <title>Oceanobacillus sp. YLB-02 draft genome.</title>
        <authorList>
            <person name="Yu L."/>
        </authorList>
    </citation>
    <scope>NUCLEOTIDE SEQUENCE [LARGE SCALE GENOMIC DNA]</scope>
    <source>
        <strain evidence="9 10">YLB-02</strain>
    </source>
</reference>
<dbReference type="SMART" id="SM00062">
    <property type="entry name" value="PBPb"/>
    <property type="match status" value="1"/>
</dbReference>
<accession>A0A498D8V6</accession>
<proteinExistence type="inferred from homology"/>
<dbReference type="SUPFAM" id="SSF53850">
    <property type="entry name" value="Periplasmic binding protein-like II"/>
    <property type="match status" value="1"/>
</dbReference>
<dbReference type="GO" id="GO:0030313">
    <property type="term" value="C:cell envelope"/>
    <property type="evidence" value="ECO:0007669"/>
    <property type="project" value="UniProtKB-SubCell"/>
</dbReference>
<evidence type="ECO:0000256" key="4">
    <source>
        <dbReference type="ARBA" id="ARBA00023139"/>
    </source>
</evidence>
<evidence type="ECO:0000256" key="5">
    <source>
        <dbReference type="ARBA" id="ARBA00023288"/>
    </source>
</evidence>
<dbReference type="PANTHER" id="PTHR35936:SF38">
    <property type="entry name" value="GLUTAMINE-BINDING PERIPLASMIC PROTEIN"/>
    <property type="match status" value="1"/>
</dbReference>
<keyword evidence="4" id="KW-0564">Palmitate</keyword>
<feature type="domain" description="Ionotropic glutamate receptor C-terminal" evidence="8">
    <location>
        <begin position="69"/>
        <end position="291"/>
    </location>
</feature>
<dbReference type="GO" id="GO:0016020">
    <property type="term" value="C:membrane"/>
    <property type="evidence" value="ECO:0007669"/>
    <property type="project" value="InterPro"/>
</dbReference>
<dbReference type="Pfam" id="PF00497">
    <property type="entry name" value="SBP_bac_3"/>
    <property type="match status" value="1"/>
</dbReference>
<dbReference type="InterPro" id="IPR001320">
    <property type="entry name" value="Iontro_rcpt_C"/>
</dbReference>
<organism evidence="9 10">
    <name type="scientific">Oceanobacillus piezotolerans</name>
    <dbReference type="NCBI Taxonomy" id="2448030"/>
    <lineage>
        <taxon>Bacteria</taxon>
        <taxon>Bacillati</taxon>
        <taxon>Bacillota</taxon>
        <taxon>Bacilli</taxon>
        <taxon>Bacillales</taxon>
        <taxon>Bacillaceae</taxon>
        <taxon>Oceanobacillus</taxon>
    </lineage>
</organism>
<evidence type="ECO:0000313" key="10">
    <source>
        <dbReference type="Proteomes" id="UP000270219"/>
    </source>
</evidence>
<evidence type="ECO:0000256" key="2">
    <source>
        <dbReference type="ARBA" id="ARBA00010333"/>
    </source>
</evidence>
<keyword evidence="5" id="KW-0449">Lipoprotein</keyword>
<dbReference type="AlphaFoldDB" id="A0A498D8V6"/>
<dbReference type="PANTHER" id="PTHR35936">
    <property type="entry name" value="MEMBRANE-BOUND LYTIC MUREIN TRANSGLYCOSYLASE F"/>
    <property type="match status" value="1"/>
</dbReference>
<keyword evidence="3" id="KW-0732">Signal</keyword>
<feature type="domain" description="Solute-binding protein family 3/N-terminal" evidence="7">
    <location>
        <begin position="69"/>
        <end position="292"/>
    </location>
</feature>
<dbReference type="SMART" id="SM00079">
    <property type="entry name" value="PBPe"/>
    <property type="match status" value="1"/>
</dbReference>
<evidence type="ECO:0000313" key="9">
    <source>
        <dbReference type="EMBL" id="RLL43617.1"/>
    </source>
</evidence>
<dbReference type="GO" id="GO:0015276">
    <property type="term" value="F:ligand-gated monoatomic ion channel activity"/>
    <property type="evidence" value="ECO:0007669"/>
    <property type="project" value="InterPro"/>
</dbReference>
<comment type="subcellular location">
    <subcellularLocation>
        <location evidence="1">Cell envelope</location>
    </subcellularLocation>
</comment>
<evidence type="ECO:0000256" key="3">
    <source>
        <dbReference type="ARBA" id="ARBA00022729"/>
    </source>
</evidence>
<evidence type="ECO:0000256" key="1">
    <source>
        <dbReference type="ARBA" id="ARBA00004196"/>
    </source>
</evidence>
<dbReference type="EMBL" id="RCHR01000004">
    <property type="protein sequence ID" value="RLL43617.1"/>
    <property type="molecule type" value="Genomic_DNA"/>
</dbReference>
<dbReference type="OrthoDB" id="115856at2"/>
<comment type="similarity">
    <text evidence="2 6">Belongs to the bacterial solute-binding protein 3 family.</text>
</comment>
<name>A0A498D8V6_9BACI</name>
<dbReference type="InterPro" id="IPR001638">
    <property type="entry name" value="Solute-binding_3/MltF_N"/>
</dbReference>
<dbReference type="Proteomes" id="UP000270219">
    <property type="component" value="Unassembled WGS sequence"/>
</dbReference>
<dbReference type="InterPro" id="IPR018313">
    <property type="entry name" value="SBP_3_CS"/>
</dbReference>
<comment type="caution">
    <text evidence="9">The sequence shown here is derived from an EMBL/GenBank/DDBJ whole genome shotgun (WGS) entry which is preliminary data.</text>
</comment>
<evidence type="ECO:0000259" key="7">
    <source>
        <dbReference type="SMART" id="SM00062"/>
    </source>
</evidence>
<dbReference type="PROSITE" id="PS01039">
    <property type="entry name" value="SBP_BACTERIAL_3"/>
    <property type="match status" value="1"/>
</dbReference>
<protein>
    <submittedName>
        <fullName evidence="9">Amino acid ABC transporter substrate-binding protein</fullName>
    </submittedName>
</protein>
<evidence type="ECO:0000259" key="8">
    <source>
        <dbReference type="SMART" id="SM00079"/>
    </source>
</evidence>
<evidence type="ECO:0000256" key="6">
    <source>
        <dbReference type="RuleBase" id="RU003744"/>
    </source>
</evidence>
<dbReference type="Gene3D" id="3.40.190.10">
    <property type="entry name" value="Periplasmic binding protein-like II"/>
    <property type="match status" value="2"/>
</dbReference>
<gene>
    <name evidence="9" type="ORF">D8M04_11865</name>
</gene>
<keyword evidence="10" id="KW-1185">Reference proteome</keyword>
<sequence>MGTSFLYHYHCLKNRRGFDEVILRNWKWRITALISMGLVLLLAACGSGEETSSEENGASDAAEYDLNDSYTVVSDNSFVPFEFVENGELQGFDIEIINAIAEEAGFEIAGGEIETTNFDGIIPGLQTGQFEIAIAGISITEDRAKVIDYSDPYYESGITIGVPIDNEDIQSLEDLEGKTVATRLGSTSANFIRENLDDVTLNEYEQLDQVYLAVENGSADAVVYDAPNVNYYISTTGEGKLKSIDELYQAEDYGIAITKGNEDLVSAINDALATLKENGTYDEIYEKWFGAAEE</sequence>